<sequence length="338" mass="39268">MPLSVINRFFQSPNSVVKNLSSLMANIHCEVYEEGILSKDQESLLSKLNQVKAMIFGNPGDDPHRKSVIKLIYSLNEKGITESMIINMPKMALECRRCSAEIIINLLQRKANGIFPMTEFLATKPQLLSSLIGGLASTDTAFICGNILRECLVFEKLTRVILFSNDFLKLFNMITMESFEIVSNCLSLIKNILTNFKDTVSQFLEKNYDKFIRNYNEMLSKANYFTKRECLKLLSELLYSIKAPTFRQNYFYNVENFKLIVNDLLNSSIGIRYEAFHIFKILICSPDHPKEILEYLEINKLKIINIMNDFPQNYKNDEQFEKEKKYLINYVTNLKLKK</sequence>
<evidence type="ECO:0000313" key="2">
    <source>
        <dbReference type="Proteomes" id="UP000035681"/>
    </source>
</evidence>
<accession>A0A0K0EI66</accession>
<reference evidence="3" key="1">
    <citation type="submission" date="2015-08" db="UniProtKB">
        <authorList>
            <consortium name="WormBaseParasite"/>
        </authorList>
    </citation>
    <scope>IDENTIFICATION</scope>
</reference>
<dbReference type="WBParaSite" id="TCONS_00002738.p1">
    <property type="protein sequence ID" value="TCONS_00002738.p1"/>
    <property type="gene ID" value="XLOC_002556"/>
</dbReference>
<dbReference type="InterPro" id="IPR016024">
    <property type="entry name" value="ARM-type_fold"/>
</dbReference>
<evidence type="ECO:0000313" key="4">
    <source>
        <dbReference type="WBParaSite" id="TCONS_00002738.p1"/>
    </source>
</evidence>
<dbReference type="GO" id="GO:0043539">
    <property type="term" value="F:protein serine/threonine kinase activator activity"/>
    <property type="evidence" value="ECO:0007669"/>
    <property type="project" value="TreeGrafter"/>
</dbReference>
<proteinExistence type="inferred from homology"/>
<evidence type="ECO:0000313" key="3">
    <source>
        <dbReference type="WBParaSite" id="SSTP_0000917300.1"/>
    </source>
</evidence>
<protein>
    <submittedName>
        <fullName evidence="4">Mo25-like protein</fullName>
    </submittedName>
</protein>
<dbReference type="Gene3D" id="1.25.10.10">
    <property type="entry name" value="Leucine-rich Repeat Variant"/>
    <property type="match status" value="1"/>
</dbReference>
<comment type="similarity">
    <text evidence="1">Belongs to the Mo25 family.</text>
</comment>
<evidence type="ECO:0000256" key="1">
    <source>
        <dbReference type="ARBA" id="ARBA00011012"/>
    </source>
</evidence>
<dbReference type="SUPFAM" id="SSF48371">
    <property type="entry name" value="ARM repeat"/>
    <property type="match status" value="1"/>
</dbReference>
<dbReference type="GO" id="GO:0035556">
    <property type="term" value="P:intracellular signal transduction"/>
    <property type="evidence" value="ECO:0007669"/>
    <property type="project" value="TreeGrafter"/>
</dbReference>
<keyword evidence="2" id="KW-1185">Reference proteome</keyword>
<dbReference type="PANTHER" id="PTHR10182">
    <property type="entry name" value="CALCIUM-BINDING PROTEIN 39-RELATED"/>
    <property type="match status" value="1"/>
</dbReference>
<dbReference type="Pfam" id="PF08569">
    <property type="entry name" value="Mo25"/>
    <property type="match status" value="1"/>
</dbReference>
<dbReference type="AlphaFoldDB" id="A0A0K0EI66"/>
<dbReference type="WBParaSite" id="SSTP_0000917300.1">
    <property type="protein sequence ID" value="SSTP_0000917300.1"/>
    <property type="gene ID" value="SSTP_0000917300"/>
</dbReference>
<dbReference type="PANTHER" id="PTHR10182:SF3">
    <property type="entry name" value="PROTEIN MO25"/>
    <property type="match status" value="1"/>
</dbReference>
<dbReference type="Proteomes" id="UP000035681">
    <property type="component" value="Unplaced"/>
</dbReference>
<dbReference type="InterPro" id="IPR013878">
    <property type="entry name" value="Mo25"/>
</dbReference>
<dbReference type="InterPro" id="IPR011989">
    <property type="entry name" value="ARM-like"/>
</dbReference>
<organism evidence="3">
    <name type="scientific">Strongyloides stercoralis</name>
    <name type="common">Threadworm</name>
    <dbReference type="NCBI Taxonomy" id="6248"/>
    <lineage>
        <taxon>Eukaryota</taxon>
        <taxon>Metazoa</taxon>
        <taxon>Ecdysozoa</taxon>
        <taxon>Nematoda</taxon>
        <taxon>Chromadorea</taxon>
        <taxon>Rhabditida</taxon>
        <taxon>Tylenchina</taxon>
        <taxon>Panagrolaimomorpha</taxon>
        <taxon>Strongyloidoidea</taxon>
        <taxon>Strongyloididae</taxon>
        <taxon>Strongyloides</taxon>
    </lineage>
</organism>
<dbReference type="STRING" id="6248.A0A0K0EI66"/>
<name>A0A0K0EI66_STRER</name>